<dbReference type="InterPro" id="IPR000884">
    <property type="entry name" value="TSP1_rpt"/>
</dbReference>
<dbReference type="Proteomes" id="UP001209878">
    <property type="component" value="Unassembled WGS sequence"/>
</dbReference>
<gene>
    <name evidence="1" type="ORF">NP493_214g03037</name>
</gene>
<dbReference type="Pfam" id="PF13385">
    <property type="entry name" value="Laminin_G_3"/>
    <property type="match status" value="1"/>
</dbReference>
<dbReference type="PROSITE" id="PS50092">
    <property type="entry name" value="TSP1"/>
    <property type="match status" value="1"/>
</dbReference>
<proteinExistence type="predicted"/>
<protein>
    <recommendedName>
        <fullName evidence="3">Laminin G domain-containing protein</fullName>
    </recommendedName>
</protein>
<reference evidence="1" key="1">
    <citation type="journal article" date="2023" name="Mol. Biol. Evol.">
        <title>Third-Generation Sequencing Reveals the Adaptive Role of the Epigenome in Three Deep-Sea Polychaetes.</title>
        <authorList>
            <person name="Perez M."/>
            <person name="Aroh O."/>
            <person name="Sun Y."/>
            <person name="Lan Y."/>
            <person name="Juniper S.K."/>
            <person name="Young C.R."/>
            <person name="Angers B."/>
            <person name="Qian P.Y."/>
        </authorList>
    </citation>
    <scope>NUCLEOTIDE SEQUENCE</scope>
    <source>
        <strain evidence="1">R07B-5</strain>
    </source>
</reference>
<dbReference type="Gene3D" id="2.20.100.10">
    <property type="entry name" value="Thrombospondin type-1 (TSP1) repeat"/>
    <property type="match status" value="1"/>
</dbReference>
<dbReference type="SUPFAM" id="SSF49899">
    <property type="entry name" value="Concanavalin A-like lectins/glucanases"/>
    <property type="match status" value="1"/>
</dbReference>
<sequence>MPCGKGVQHRRRICDNPPPMNGGLDCTGPDRDQRECGCDPNFNASAACLRCTAVTSRTGYVEDQCDCSRYYTCQFFKGGWHAIQKTCPTCTQWDQHKITCAIRIPNCVDDSTTTTTKAPHTVCPMKAVPGNPRQYKFAGRVRTCAGGTVFKPSICGCGRSSGQPQVDDKIVTCLDFERGFQATKGVYVLSNHVGIKSGTRFQHSAYFNGISGTLEIPALSNTYSNFKKFSISFWYKRTDGKTSLQGLFTNGDCETDPSILIMSEPDSLGVRLETKSHSIREDGINSDDGDWHHVAVSYDGRSATMYVDNVKTRLGNMRGLFLEKHCPIVVGHTNSRSGEYFKGLMDEVRRKNTLLRYCARYAHYHDVAFFF</sequence>
<dbReference type="Gene3D" id="2.60.120.200">
    <property type="match status" value="1"/>
</dbReference>
<evidence type="ECO:0000313" key="2">
    <source>
        <dbReference type="Proteomes" id="UP001209878"/>
    </source>
</evidence>
<organism evidence="1 2">
    <name type="scientific">Ridgeia piscesae</name>
    <name type="common">Tubeworm</name>
    <dbReference type="NCBI Taxonomy" id="27915"/>
    <lineage>
        <taxon>Eukaryota</taxon>
        <taxon>Metazoa</taxon>
        <taxon>Spiralia</taxon>
        <taxon>Lophotrochozoa</taxon>
        <taxon>Annelida</taxon>
        <taxon>Polychaeta</taxon>
        <taxon>Sedentaria</taxon>
        <taxon>Canalipalpata</taxon>
        <taxon>Sabellida</taxon>
        <taxon>Siboglinidae</taxon>
        <taxon>Ridgeia</taxon>
    </lineage>
</organism>
<name>A0AAD9P0Y2_RIDPI</name>
<keyword evidence="2" id="KW-1185">Reference proteome</keyword>
<dbReference type="SUPFAM" id="SSF82895">
    <property type="entry name" value="TSP-1 type 1 repeat"/>
    <property type="match status" value="1"/>
</dbReference>
<accession>A0AAD9P0Y2</accession>
<dbReference type="CDD" id="cd00110">
    <property type="entry name" value="LamG"/>
    <property type="match status" value="1"/>
</dbReference>
<dbReference type="Pfam" id="PF00090">
    <property type="entry name" value="TSP_1"/>
    <property type="match status" value="1"/>
</dbReference>
<dbReference type="InterPro" id="IPR013320">
    <property type="entry name" value="ConA-like_dom_sf"/>
</dbReference>
<evidence type="ECO:0008006" key="3">
    <source>
        <dbReference type="Google" id="ProtNLM"/>
    </source>
</evidence>
<dbReference type="EMBL" id="JAODUO010000212">
    <property type="protein sequence ID" value="KAK2186128.1"/>
    <property type="molecule type" value="Genomic_DNA"/>
</dbReference>
<evidence type="ECO:0000313" key="1">
    <source>
        <dbReference type="EMBL" id="KAK2186128.1"/>
    </source>
</evidence>
<dbReference type="InterPro" id="IPR036383">
    <property type="entry name" value="TSP1_rpt_sf"/>
</dbReference>
<comment type="caution">
    <text evidence="1">The sequence shown here is derived from an EMBL/GenBank/DDBJ whole genome shotgun (WGS) entry which is preliminary data.</text>
</comment>
<dbReference type="AlphaFoldDB" id="A0AAD9P0Y2"/>
<dbReference type="InterPro" id="IPR001791">
    <property type="entry name" value="Laminin_G"/>
</dbReference>